<dbReference type="InterPro" id="IPR047867">
    <property type="entry name" value="Ribosomal_uL22_bac/org-type"/>
</dbReference>
<evidence type="ECO:0000256" key="6">
    <source>
        <dbReference type="RuleBase" id="RU004005"/>
    </source>
</evidence>
<dbReference type="PANTHER" id="PTHR13501:SF8">
    <property type="entry name" value="LARGE RIBOSOMAL SUBUNIT PROTEIN UL22M"/>
    <property type="match status" value="1"/>
</dbReference>
<gene>
    <name evidence="8" type="ORF">AGLY_004861</name>
</gene>
<evidence type="ECO:0000256" key="2">
    <source>
        <dbReference type="ARBA" id="ARBA00022980"/>
    </source>
</evidence>
<accession>A0A6G0TXD8</accession>
<keyword evidence="7" id="KW-0472">Membrane</keyword>
<evidence type="ECO:0000313" key="8">
    <source>
        <dbReference type="EMBL" id="KAE9539609.1"/>
    </source>
</evidence>
<name>A0A6G0TXD8_APHGL</name>
<evidence type="ECO:0000256" key="1">
    <source>
        <dbReference type="ARBA" id="ARBA00009451"/>
    </source>
</evidence>
<evidence type="ECO:0000256" key="7">
    <source>
        <dbReference type="SAM" id="Phobius"/>
    </source>
</evidence>
<organism evidence="8 9">
    <name type="scientific">Aphis glycines</name>
    <name type="common">Soybean aphid</name>
    <dbReference type="NCBI Taxonomy" id="307491"/>
    <lineage>
        <taxon>Eukaryota</taxon>
        <taxon>Metazoa</taxon>
        <taxon>Ecdysozoa</taxon>
        <taxon>Arthropoda</taxon>
        <taxon>Hexapoda</taxon>
        <taxon>Insecta</taxon>
        <taxon>Pterygota</taxon>
        <taxon>Neoptera</taxon>
        <taxon>Paraneoptera</taxon>
        <taxon>Hemiptera</taxon>
        <taxon>Sternorrhyncha</taxon>
        <taxon>Aphidomorpha</taxon>
        <taxon>Aphidoidea</taxon>
        <taxon>Aphididae</taxon>
        <taxon>Aphidini</taxon>
        <taxon>Aphis</taxon>
        <taxon>Aphis</taxon>
    </lineage>
</organism>
<dbReference type="Gene3D" id="3.90.470.10">
    <property type="entry name" value="Ribosomal protein L22/L17"/>
    <property type="match status" value="1"/>
</dbReference>
<dbReference type="GO" id="GO:0003735">
    <property type="term" value="F:structural constituent of ribosome"/>
    <property type="evidence" value="ECO:0007669"/>
    <property type="project" value="InterPro"/>
</dbReference>
<dbReference type="InterPro" id="IPR001063">
    <property type="entry name" value="Ribosomal_uL22"/>
</dbReference>
<protein>
    <recommendedName>
        <fullName evidence="4">Large ribosomal subunit protein uL22m</fullName>
    </recommendedName>
    <alternativeName>
        <fullName evidence="5">39S ribosomal protein L22, mitochondrial</fullName>
    </alternativeName>
</protein>
<evidence type="ECO:0000256" key="4">
    <source>
        <dbReference type="ARBA" id="ARBA00035286"/>
    </source>
</evidence>
<dbReference type="PANTHER" id="PTHR13501">
    <property type="entry name" value="CHLOROPLAST 50S RIBOSOMAL PROTEIN L22-RELATED"/>
    <property type="match status" value="1"/>
</dbReference>
<keyword evidence="2 6" id="KW-0689">Ribosomal protein</keyword>
<evidence type="ECO:0000256" key="5">
    <source>
        <dbReference type="ARBA" id="ARBA00035506"/>
    </source>
</evidence>
<keyword evidence="7" id="KW-0812">Transmembrane</keyword>
<keyword evidence="9" id="KW-1185">Reference proteome</keyword>
<dbReference type="InterPro" id="IPR036394">
    <property type="entry name" value="Ribosomal_uL22_sf"/>
</dbReference>
<evidence type="ECO:0000313" key="9">
    <source>
        <dbReference type="Proteomes" id="UP000475862"/>
    </source>
</evidence>
<feature type="transmembrane region" description="Helical" evidence="7">
    <location>
        <begin position="267"/>
        <end position="288"/>
    </location>
</feature>
<sequence>MLSNIRLTGIPIANFPEIKLEKLNLVTIHNLFDTFKMLNCLSNKLTLFCHSRSPSSYSNFKKCVALLATPKTDFSTSSIKLADSEDEPKRWLSYNDVIYPPQEPGEERRPAFVCHQKLNIKYSPKKMWYVACLVRGMSVDEALKQLPMVGRKGATIVRDTILEAQQLAVEKHNVEFKTNLWIAESFCGKGPVIKGMRRHARMRMGEVMYRYCHYFVRLEEGTPPENYYYSWPKTGPALLAQWVDEIRDRKIEGSYCLHINKIINIKFLIFTTVTFTFNVFFFISNIAIGLNMQTNLCYGIFITV</sequence>
<dbReference type="GO" id="GO:0006412">
    <property type="term" value="P:translation"/>
    <property type="evidence" value="ECO:0007669"/>
    <property type="project" value="InterPro"/>
</dbReference>
<dbReference type="GO" id="GO:0005762">
    <property type="term" value="C:mitochondrial large ribosomal subunit"/>
    <property type="evidence" value="ECO:0007669"/>
    <property type="project" value="TreeGrafter"/>
</dbReference>
<dbReference type="EMBL" id="VYZN01000014">
    <property type="protein sequence ID" value="KAE9539609.1"/>
    <property type="molecule type" value="Genomic_DNA"/>
</dbReference>
<reference evidence="8 9" key="1">
    <citation type="submission" date="2019-08" db="EMBL/GenBank/DDBJ databases">
        <title>The genome of the soybean aphid Biotype 1, its phylome, world population structure and adaptation to the North American continent.</title>
        <authorList>
            <person name="Giordano R."/>
            <person name="Donthu R.K."/>
            <person name="Hernandez A.G."/>
            <person name="Wright C.L."/>
            <person name="Zimin A.V."/>
        </authorList>
    </citation>
    <scope>NUCLEOTIDE SEQUENCE [LARGE SCALE GENOMIC DNA]</scope>
    <source>
        <tissue evidence="8">Whole aphids</tissue>
    </source>
</reference>
<dbReference type="CDD" id="cd00336">
    <property type="entry name" value="Ribosomal_L22"/>
    <property type="match status" value="1"/>
</dbReference>
<dbReference type="Proteomes" id="UP000475862">
    <property type="component" value="Unassembled WGS sequence"/>
</dbReference>
<comment type="caution">
    <text evidence="8">The sequence shown here is derived from an EMBL/GenBank/DDBJ whole genome shotgun (WGS) entry which is preliminary data.</text>
</comment>
<dbReference type="AlphaFoldDB" id="A0A6G0TXD8"/>
<proteinExistence type="inferred from homology"/>
<comment type="similarity">
    <text evidence="1 6">Belongs to the universal ribosomal protein uL22 family.</text>
</comment>
<dbReference type="Pfam" id="PF00237">
    <property type="entry name" value="Ribosomal_L22"/>
    <property type="match status" value="1"/>
</dbReference>
<keyword evidence="7" id="KW-1133">Transmembrane helix</keyword>
<keyword evidence="3 6" id="KW-0687">Ribonucleoprotein</keyword>
<dbReference type="OrthoDB" id="416470at2759"/>
<evidence type="ECO:0000256" key="3">
    <source>
        <dbReference type="ARBA" id="ARBA00023274"/>
    </source>
</evidence>
<dbReference type="SUPFAM" id="SSF54843">
    <property type="entry name" value="Ribosomal protein L22"/>
    <property type="match status" value="1"/>
</dbReference>